<evidence type="ECO:0008006" key="4">
    <source>
        <dbReference type="Google" id="ProtNLM"/>
    </source>
</evidence>
<evidence type="ECO:0000313" key="2">
    <source>
        <dbReference type="EMBL" id="OWV13597.1"/>
    </source>
</evidence>
<sequence length="200" mass="22992">MTPRRGDRRTSDPVRSGRGRETNLRRRPASREQRTTVLIATNGESTERDYFNGLKQEPWVRPRLVVVAERGSPVNVVRGAARRRERDDFDEAWAVCDVDDFATEPAAREAVDSDVKLAWSNPCFEVWLLLHYESCTRFVENAKRARDLLRAHDPDWDKTALDFAKFRDRIEDARRRAEGLDPAPEGNPSTSVGQIIDMLR</sequence>
<evidence type="ECO:0000256" key="1">
    <source>
        <dbReference type="SAM" id="MobiDB-lite"/>
    </source>
</evidence>
<feature type="region of interest" description="Disordered" evidence="1">
    <location>
        <begin position="176"/>
        <end position="200"/>
    </location>
</feature>
<feature type="compositionally biased region" description="Basic and acidic residues" evidence="1">
    <location>
        <begin position="18"/>
        <end position="34"/>
    </location>
</feature>
<dbReference type="Proteomes" id="UP000197174">
    <property type="component" value="Unassembled WGS sequence"/>
</dbReference>
<dbReference type="InterPro" id="IPR025591">
    <property type="entry name" value="RloB"/>
</dbReference>
<dbReference type="EMBL" id="MZMV01000001">
    <property type="protein sequence ID" value="OWV13597.1"/>
    <property type="molecule type" value="Genomic_DNA"/>
</dbReference>
<gene>
    <name evidence="2" type="ORF">B5D80_00200</name>
</gene>
<dbReference type="AlphaFoldDB" id="A0A246RTS7"/>
<dbReference type="RefSeq" id="WP_088641675.1">
    <property type="nucleotide sequence ID" value="NZ_CBDRJK010000008.1"/>
</dbReference>
<comment type="caution">
    <text evidence="2">The sequence shown here is derived from an EMBL/GenBank/DDBJ whole genome shotgun (WGS) entry which is preliminary data.</text>
</comment>
<accession>A0A246RTS7</accession>
<feature type="compositionally biased region" description="Basic and acidic residues" evidence="1">
    <location>
        <begin position="1"/>
        <end position="12"/>
    </location>
</feature>
<organism evidence="2 3">
    <name type="scientific">Micromonospora wenchangensis</name>
    <dbReference type="NCBI Taxonomy" id="1185415"/>
    <lineage>
        <taxon>Bacteria</taxon>
        <taxon>Bacillati</taxon>
        <taxon>Actinomycetota</taxon>
        <taxon>Actinomycetes</taxon>
        <taxon>Micromonosporales</taxon>
        <taxon>Micromonosporaceae</taxon>
        <taxon>Micromonospora</taxon>
    </lineage>
</organism>
<name>A0A246RTS7_9ACTN</name>
<evidence type="ECO:0000313" key="3">
    <source>
        <dbReference type="Proteomes" id="UP000197174"/>
    </source>
</evidence>
<protein>
    <recommendedName>
        <fullName evidence="4">RloB-like protein</fullName>
    </recommendedName>
</protein>
<dbReference type="Pfam" id="PF13707">
    <property type="entry name" value="RloB"/>
    <property type="match status" value="1"/>
</dbReference>
<keyword evidence="3" id="KW-1185">Reference proteome</keyword>
<proteinExistence type="predicted"/>
<reference evidence="2 3" key="1">
    <citation type="submission" date="2017-03" db="EMBL/GenBank/DDBJ databases">
        <title>Whole genome sequence of Micromonospora wenchangensis, isolated from mangrove soil.</title>
        <authorList>
            <person name="Yang H."/>
        </authorList>
    </citation>
    <scope>NUCLEOTIDE SEQUENCE [LARGE SCALE GENOMIC DNA]</scope>
    <source>
        <strain evidence="2 3">CCTCC AA 2012002</strain>
    </source>
</reference>
<feature type="region of interest" description="Disordered" evidence="1">
    <location>
        <begin position="1"/>
        <end position="35"/>
    </location>
</feature>